<gene>
    <name evidence="1" type="ORF">DCAF_LOCUS16575</name>
</gene>
<reference evidence="1 2" key="1">
    <citation type="submission" date="2024-01" db="EMBL/GenBank/DDBJ databases">
        <authorList>
            <person name="Waweru B."/>
        </authorList>
    </citation>
    <scope>NUCLEOTIDE SEQUENCE [LARGE SCALE GENOMIC DNA]</scope>
</reference>
<dbReference type="EMBL" id="CAWUPB010001160">
    <property type="protein sequence ID" value="CAK7342013.1"/>
    <property type="molecule type" value="Genomic_DNA"/>
</dbReference>
<accession>A0AAV1RXN9</accession>
<evidence type="ECO:0000313" key="1">
    <source>
        <dbReference type="EMBL" id="CAK7342013.1"/>
    </source>
</evidence>
<comment type="caution">
    <text evidence="1">The sequence shown here is derived from an EMBL/GenBank/DDBJ whole genome shotgun (WGS) entry which is preliminary data.</text>
</comment>
<evidence type="ECO:0000313" key="2">
    <source>
        <dbReference type="Proteomes" id="UP001314170"/>
    </source>
</evidence>
<dbReference type="Proteomes" id="UP001314170">
    <property type="component" value="Unassembled WGS sequence"/>
</dbReference>
<organism evidence="1 2">
    <name type="scientific">Dovyalis caffra</name>
    <dbReference type="NCBI Taxonomy" id="77055"/>
    <lineage>
        <taxon>Eukaryota</taxon>
        <taxon>Viridiplantae</taxon>
        <taxon>Streptophyta</taxon>
        <taxon>Embryophyta</taxon>
        <taxon>Tracheophyta</taxon>
        <taxon>Spermatophyta</taxon>
        <taxon>Magnoliopsida</taxon>
        <taxon>eudicotyledons</taxon>
        <taxon>Gunneridae</taxon>
        <taxon>Pentapetalae</taxon>
        <taxon>rosids</taxon>
        <taxon>fabids</taxon>
        <taxon>Malpighiales</taxon>
        <taxon>Salicaceae</taxon>
        <taxon>Flacourtieae</taxon>
        <taxon>Dovyalis</taxon>
    </lineage>
</organism>
<name>A0AAV1RXN9_9ROSI</name>
<dbReference type="AlphaFoldDB" id="A0AAV1RXN9"/>
<sequence length="68" mass="7579">MDRQKADMVSCGVGCKRVEEGGSCRMRDMVLTFGTYRSTERLSFVGSLLPASRSMEPSIIYSIRQLPS</sequence>
<keyword evidence="2" id="KW-1185">Reference proteome</keyword>
<protein>
    <submittedName>
        <fullName evidence="1">Uncharacterized protein</fullName>
    </submittedName>
</protein>
<proteinExistence type="predicted"/>